<reference evidence="2" key="1">
    <citation type="submission" date="2016-10" db="EMBL/GenBank/DDBJ databases">
        <authorList>
            <person name="Varghese N."/>
            <person name="Submissions S."/>
        </authorList>
    </citation>
    <scope>NUCLEOTIDE SEQUENCE [LARGE SCALE GENOMIC DNA]</scope>
    <source>
        <strain evidence="2">XJ109</strain>
    </source>
</reference>
<accession>A0A1I4WP81</accession>
<dbReference type="Proteomes" id="UP000199149">
    <property type="component" value="Unassembled WGS sequence"/>
</dbReference>
<dbReference type="AlphaFoldDB" id="A0A1I4WP81"/>
<gene>
    <name evidence="1" type="ORF">SAMN05421738_107119</name>
</gene>
<dbReference type="OrthoDB" id="632041at2"/>
<organism evidence="1 2">
    <name type="scientific">Algoriella xinjiangensis</name>
    <dbReference type="NCBI Taxonomy" id="684065"/>
    <lineage>
        <taxon>Bacteria</taxon>
        <taxon>Pseudomonadati</taxon>
        <taxon>Bacteroidota</taxon>
        <taxon>Flavobacteriia</taxon>
        <taxon>Flavobacteriales</taxon>
        <taxon>Weeksellaceae</taxon>
        <taxon>Algoriella</taxon>
    </lineage>
</organism>
<evidence type="ECO:0000313" key="1">
    <source>
        <dbReference type="EMBL" id="SFN15621.1"/>
    </source>
</evidence>
<name>A0A1I4WP81_9FLAO</name>
<sequence>MLRYTLLLFSFSFHIVCFGQTKDEMIKSIADSKKSMETLIKMTGLEIRLESNSKAFDPEDNFNFREIPSSKDKNSLDSTLNRYFSNLYVGGAIMPPYNFISLKKDENELIKILGVDNFYFHDRNNKYPKMTPVKFIFLDKTEQDSKGLFETAETLKEKYGKKEPEGYYSDIDSTKLDDADKYLLTESSSFYQEYKVKMKKPIAAVVMDIEFPIKGSSVQNISNDHKIVQTAHGNIELKGLKDNVLILEIPNDLEKSIQVLALYQDGRRLAEKSSNSNTVFSKEKIDAFQKLLPAYDKALKEIEKGNIKDGEALKVFITKEAKIDVDALETPDKMQKTYRFSGPISTVQLKIEDANSNVFKTQVTYNFKSVENQDYLIATDFNTEKRGLVDTKGNWIVAPKYNAHFRQLNNYFYTDQIDDHDQTYYFNPTTKILQEVAYKIDDTEIYGKKYVKIETNVNGPIGVIDANTGKILIPMKHGFIHYQDNGTWLARDDESDKEGAYAADGTILIPLTFDNVKYKTGFFYTKYNPTDFYYTEQVNIYNSQGKNITNNKYNELIDAFSDGLQLVKKHTFDKDKKGTILYSDYYYIDNLGNEKLNFEHGKYHEAFAFSNGLARIEKANNDQYDYDGDFGFIDTKGKVVIPFEYNKCTDFYGTYAYAEKKNGENSWYGFINQKNEKVITLPDGYQSSWFDKDRKTWIMRLYNDDLYDFDGNKIVVEKK</sequence>
<dbReference type="Pfam" id="PF14903">
    <property type="entry name" value="WG_beta_rep"/>
    <property type="match status" value="3"/>
</dbReference>
<protein>
    <submittedName>
        <fullName evidence="1">WG containing repeat-containing protein</fullName>
    </submittedName>
</protein>
<evidence type="ECO:0000313" key="2">
    <source>
        <dbReference type="Proteomes" id="UP000199149"/>
    </source>
</evidence>
<proteinExistence type="predicted"/>
<dbReference type="PANTHER" id="PTHR37841">
    <property type="entry name" value="GLR2918 PROTEIN"/>
    <property type="match status" value="1"/>
</dbReference>
<dbReference type="EMBL" id="FOUZ01000007">
    <property type="protein sequence ID" value="SFN15621.1"/>
    <property type="molecule type" value="Genomic_DNA"/>
</dbReference>
<dbReference type="PANTHER" id="PTHR37841:SF1">
    <property type="entry name" value="DUF3298 DOMAIN-CONTAINING PROTEIN"/>
    <property type="match status" value="1"/>
</dbReference>
<keyword evidence="2" id="KW-1185">Reference proteome</keyword>
<dbReference type="STRING" id="684065.SAMN05421738_107119"/>
<dbReference type="InterPro" id="IPR032774">
    <property type="entry name" value="WG_beta_rep"/>
</dbReference>